<dbReference type="AlphaFoldDB" id="A0AAW2K8U7"/>
<reference evidence="1" key="2">
    <citation type="journal article" date="2024" name="Plant">
        <title>Genomic evolution and insights into agronomic trait innovations of Sesamum species.</title>
        <authorList>
            <person name="Miao H."/>
            <person name="Wang L."/>
            <person name="Qu L."/>
            <person name="Liu H."/>
            <person name="Sun Y."/>
            <person name="Le M."/>
            <person name="Wang Q."/>
            <person name="Wei S."/>
            <person name="Zheng Y."/>
            <person name="Lin W."/>
            <person name="Duan Y."/>
            <person name="Cao H."/>
            <person name="Xiong S."/>
            <person name="Wang X."/>
            <person name="Wei L."/>
            <person name="Li C."/>
            <person name="Ma Q."/>
            <person name="Ju M."/>
            <person name="Zhao R."/>
            <person name="Li G."/>
            <person name="Mu C."/>
            <person name="Tian Q."/>
            <person name="Mei H."/>
            <person name="Zhang T."/>
            <person name="Gao T."/>
            <person name="Zhang H."/>
        </authorList>
    </citation>
    <scope>NUCLEOTIDE SEQUENCE</scope>
    <source>
        <strain evidence="1">G02</strain>
    </source>
</reference>
<name>A0AAW2K8U7_SESRA</name>
<comment type="caution">
    <text evidence="1">The sequence shown here is derived from an EMBL/GenBank/DDBJ whole genome shotgun (WGS) entry which is preliminary data.</text>
</comment>
<evidence type="ECO:0000313" key="1">
    <source>
        <dbReference type="EMBL" id="KAL0303257.1"/>
    </source>
</evidence>
<protein>
    <submittedName>
        <fullName evidence="1">Uncharacterized protein</fullName>
    </submittedName>
</protein>
<dbReference type="EMBL" id="JACGWJ010000029">
    <property type="protein sequence ID" value="KAL0303257.1"/>
    <property type="molecule type" value="Genomic_DNA"/>
</dbReference>
<accession>A0AAW2K8U7</accession>
<proteinExistence type="predicted"/>
<reference evidence="1" key="1">
    <citation type="submission" date="2020-06" db="EMBL/GenBank/DDBJ databases">
        <authorList>
            <person name="Li T."/>
            <person name="Hu X."/>
            <person name="Zhang T."/>
            <person name="Song X."/>
            <person name="Zhang H."/>
            <person name="Dai N."/>
            <person name="Sheng W."/>
            <person name="Hou X."/>
            <person name="Wei L."/>
        </authorList>
    </citation>
    <scope>NUCLEOTIDE SEQUENCE</scope>
    <source>
        <strain evidence="1">G02</strain>
        <tissue evidence="1">Leaf</tissue>
    </source>
</reference>
<sequence length="77" mass="8338">MTPFQVTVLEQVDPALAIPPNVVEGPTTQLPGQAGDVPPQWLARLEHFQKGLQDVQHQVMGAPVEEQIGIPFSEEVG</sequence>
<gene>
    <name evidence="1" type="ORF">Sradi_6193800</name>
</gene>
<organism evidence="1">
    <name type="scientific">Sesamum radiatum</name>
    <name type="common">Black benniseed</name>
    <dbReference type="NCBI Taxonomy" id="300843"/>
    <lineage>
        <taxon>Eukaryota</taxon>
        <taxon>Viridiplantae</taxon>
        <taxon>Streptophyta</taxon>
        <taxon>Embryophyta</taxon>
        <taxon>Tracheophyta</taxon>
        <taxon>Spermatophyta</taxon>
        <taxon>Magnoliopsida</taxon>
        <taxon>eudicotyledons</taxon>
        <taxon>Gunneridae</taxon>
        <taxon>Pentapetalae</taxon>
        <taxon>asterids</taxon>
        <taxon>lamiids</taxon>
        <taxon>Lamiales</taxon>
        <taxon>Pedaliaceae</taxon>
        <taxon>Sesamum</taxon>
    </lineage>
</organism>